<dbReference type="SUPFAM" id="SSF46785">
    <property type="entry name" value="Winged helix' DNA-binding domain"/>
    <property type="match status" value="1"/>
</dbReference>
<dbReference type="PROSITE" id="PS50931">
    <property type="entry name" value="HTH_LYSR"/>
    <property type="match status" value="1"/>
</dbReference>
<dbReference type="AlphaFoldDB" id="A0A0R1U211"/>
<dbReference type="GO" id="GO:0005829">
    <property type="term" value="C:cytosol"/>
    <property type="evidence" value="ECO:0007669"/>
    <property type="project" value="TreeGrafter"/>
</dbReference>
<evidence type="ECO:0000256" key="2">
    <source>
        <dbReference type="ARBA" id="ARBA00023015"/>
    </source>
</evidence>
<dbReference type="OrthoDB" id="9803735at2"/>
<evidence type="ECO:0000256" key="3">
    <source>
        <dbReference type="ARBA" id="ARBA00023125"/>
    </source>
</evidence>
<proteinExistence type="inferred from homology"/>
<dbReference type="GO" id="GO:0003677">
    <property type="term" value="F:DNA binding"/>
    <property type="evidence" value="ECO:0007669"/>
    <property type="project" value="UniProtKB-KW"/>
</dbReference>
<dbReference type="Gene3D" id="1.10.10.10">
    <property type="entry name" value="Winged helix-like DNA-binding domain superfamily/Winged helix DNA-binding domain"/>
    <property type="match status" value="1"/>
</dbReference>
<accession>A0A0R1U211</accession>
<dbReference type="InterPro" id="IPR005119">
    <property type="entry name" value="LysR_subst-bd"/>
</dbReference>
<dbReference type="Pfam" id="PF03466">
    <property type="entry name" value="LysR_substrate"/>
    <property type="match status" value="1"/>
</dbReference>
<reference evidence="6 7" key="1">
    <citation type="journal article" date="2015" name="Genome Announc.">
        <title>Expanding the biotechnology potential of lactobacilli through comparative genomics of 213 strains and associated genera.</title>
        <authorList>
            <person name="Sun Z."/>
            <person name="Harris H.M."/>
            <person name="McCann A."/>
            <person name="Guo C."/>
            <person name="Argimon S."/>
            <person name="Zhang W."/>
            <person name="Yang X."/>
            <person name="Jeffery I.B."/>
            <person name="Cooney J.C."/>
            <person name="Kagawa T.F."/>
            <person name="Liu W."/>
            <person name="Song Y."/>
            <person name="Salvetti E."/>
            <person name="Wrobel A."/>
            <person name="Rasinkangas P."/>
            <person name="Parkhill J."/>
            <person name="Rea M.C."/>
            <person name="O'Sullivan O."/>
            <person name="Ritari J."/>
            <person name="Douillard F.P."/>
            <person name="Paul Ross R."/>
            <person name="Yang R."/>
            <person name="Briner A.E."/>
            <person name="Felis G.E."/>
            <person name="de Vos W.M."/>
            <person name="Barrangou R."/>
            <person name="Klaenhammer T.R."/>
            <person name="Caufield P.W."/>
            <person name="Cui Y."/>
            <person name="Zhang H."/>
            <person name="O'Toole P.W."/>
        </authorList>
    </citation>
    <scope>NUCLEOTIDE SEQUENCE [LARGE SCALE GENOMIC DNA]</scope>
    <source>
        <strain evidence="6 7">DSM 15945</strain>
    </source>
</reference>
<dbReference type="PANTHER" id="PTHR30419:SF8">
    <property type="entry name" value="NITROGEN ASSIMILATION TRANSCRIPTIONAL ACTIVATOR-RELATED"/>
    <property type="match status" value="1"/>
</dbReference>
<dbReference type="Gene3D" id="3.40.190.290">
    <property type="match status" value="1"/>
</dbReference>
<evidence type="ECO:0000259" key="5">
    <source>
        <dbReference type="PROSITE" id="PS50931"/>
    </source>
</evidence>
<dbReference type="GO" id="GO:0003700">
    <property type="term" value="F:DNA-binding transcription factor activity"/>
    <property type="evidence" value="ECO:0007669"/>
    <property type="project" value="InterPro"/>
</dbReference>
<evidence type="ECO:0000256" key="4">
    <source>
        <dbReference type="ARBA" id="ARBA00023163"/>
    </source>
</evidence>
<dbReference type="STRING" id="1423783.FC50_GL001631"/>
<dbReference type="InterPro" id="IPR000847">
    <property type="entry name" value="LysR_HTH_N"/>
</dbReference>
<sequence length="320" mass="36649">MATNHDSLFSAKTLAYFMQLADSMNYTQAAQLLGITQPALTQQIKKLEQSVGAPLFFSVGKKLHLSDAGATMLTAAQEIYEVMNNATDEIQRTTSANSGEISIGFLSSIEDAVFTDFIAQYYEKHPDITVTFRLMTRREIWESLENNRIDLAVMYLPDDSIKNWKPYESRKIFDEELLYLHHGAKLEGKKRISFEQTANYPWVSYPSDYFLSHLLGETYKNQLVTMPDPVARFTTPYQLAKFSNMTHVNTALPSSFYGAHKDDIEAEASQFKPGIHFELSFVYRRGKDQIPRIAGFLDQFKEYLDEKDYFARISATRGRL</sequence>
<evidence type="ECO:0000313" key="6">
    <source>
        <dbReference type="EMBL" id="KRL85466.1"/>
    </source>
</evidence>
<dbReference type="InterPro" id="IPR036388">
    <property type="entry name" value="WH-like_DNA-bd_sf"/>
</dbReference>
<keyword evidence="4" id="KW-0804">Transcription</keyword>
<dbReference type="PRINTS" id="PR00039">
    <property type="entry name" value="HTHLYSR"/>
</dbReference>
<dbReference type="PANTHER" id="PTHR30419">
    <property type="entry name" value="HTH-TYPE TRANSCRIPTIONAL REGULATOR YBHD"/>
    <property type="match status" value="1"/>
</dbReference>
<feature type="domain" description="HTH lysR-type" evidence="5">
    <location>
        <begin position="14"/>
        <end position="66"/>
    </location>
</feature>
<comment type="similarity">
    <text evidence="1">Belongs to the LysR transcriptional regulatory family.</text>
</comment>
<dbReference type="InterPro" id="IPR050950">
    <property type="entry name" value="HTH-type_LysR_regulators"/>
</dbReference>
<dbReference type="EMBL" id="AZFJ01000052">
    <property type="protein sequence ID" value="KRL85466.1"/>
    <property type="molecule type" value="Genomic_DNA"/>
</dbReference>
<organism evidence="6 7">
    <name type="scientific">Lacticaseibacillus pantheris DSM 15945 = JCM 12539 = NBRC 106106</name>
    <dbReference type="NCBI Taxonomy" id="1423783"/>
    <lineage>
        <taxon>Bacteria</taxon>
        <taxon>Bacillati</taxon>
        <taxon>Bacillota</taxon>
        <taxon>Bacilli</taxon>
        <taxon>Lactobacillales</taxon>
        <taxon>Lactobacillaceae</taxon>
        <taxon>Lacticaseibacillus</taxon>
    </lineage>
</organism>
<evidence type="ECO:0000256" key="1">
    <source>
        <dbReference type="ARBA" id="ARBA00009437"/>
    </source>
</evidence>
<name>A0A0R1U211_9LACO</name>
<evidence type="ECO:0000313" key="7">
    <source>
        <dbReference type="Proteomes" id="UP000051922"/>
    </source>
</evidence>
<dbReference type="InterPro" id="IPR036390">
    <property type="entry name" value="WH_DNA-bd_sf"/>
</dbReference>
<dbReference type="SUPFAM" id="SSF53850">
    <property type="entry name" value="Periplasmic binding protein-like II"/>
    <property type="match status" value="1"/>
</dbReference>
<gene>
    <name evidence="6" type="ORF">FC50_GL001631</name>
</gene>
<comment type="caution">
    <text evidence="6">The sequence shown here is derived from an EMBL/GenBank/DDBJ whole genome shotgun (WGS) entry which is preliminary data.</text>
</comment>
<dbReference type="RefSeq" id="WP_056956932.1">
    <property type="nucleotide sequence ID" value="NZ_AZFJ01000052.1"/>
</dbReference>
<keyword evidence="3" id="KW-0238">DNA-binding</keyword>
<dbReference type="PATRIC" id="fig|1423783.4.peg.1674"/>
<protein>
    <submittedName>
        <fullName evidence="6">Transcriptional regulator</fullName>
    </submittedName>
</protein>
<dbReference type="Proteomes" id="UP000051922">
    <property type="component" value="Unassembled WGS sequence"/>
</dbReference>
<keyword evidence="2" id="KW-0805">Transcription regulation</keyword>
<keyword evidence="7" id="KW-1185">Reference proteome</keyword>
<dbReference type="CDD" id="cd05466">
    <property type="entry name" value="PBP2_LTTR_substrate"/>
    <property type="match status" value="1"/>
</dbReference>
<dbReference type="Pfam" id="PF00126">
    <property type="entry name" value="HTH_1"/>
    <property type="match status" value="1"/>
</dbReference>